<dbReference type="EMBL" id="MU865923">
    <property type="protein sequence ID" value="KAK4452645.1"/>
    <property type="molecule type" value="Genomic_DNA"/>
</dbReference>
<feature type="non-terminal residue" evidence="1">
    <location>
        <position position="1"/>
    </location>
</feature>
<reference evidence="1" key="2">
    <citation type="submission" date="2023-05" db="EMBL/GenBank/DDBJ databases">
        <authorList>
            <consortium name="Lawrence Berkeley National Laboratory"/>
            <person name="Steindorff A."/>
            <person name="Hensen N."/>
            <person name="Bonometti L."/>
            <person name="Westerberg I."/>
            <person name="Brannstrom I.O."/>
            <person name="Guillou S."/>
            <person name="Cros-Aarteil S."/>
            <person name="Calhoun S."/>
            <person name="Haridas S."/>
            <person name="Kuo A."/>
            <person name="Mondo S."/>
            <person name="Pangilinan J."/>
            <person name="Riley R."/>
            <person name="Labutti K."/>
            <person name="Andreopoulos B."/>
            <person name="Lipzen A."/>
            <person name="Chen C."/>
            <person name="Yanf M."/>
            <person name="Daum C."/>
            <person name="Ng V."/>
            <person name="Clum A."/>
            <person name="Ohm R."/>
            <person name="Martin F."/>
            <person name="Silar P."/>
            <person name="Natvig D."/>
            <person name="Lalanne C."/>
            <person name="Gautier V."/>
            <person name="Ament-Velasquez S.L."/>
            <person name="Kruys A."/>
            <person name="Hutchinson M.I."/>
            <person name="Powell A.J."/>
            <person name="Barry K."/>
            <person name="Miller A.N."/>
            <person name="Grigoriev I.V."/>
            <person name="Debuchy R."/>
            <person name="Gladieux P."/>
            <person name="Thoren M.H."/>
            <person name="Johannesson H."/>
        </authorList>
    </citation>
    <scope>NUCLEOTIDE SEQUENCE</scope>
    <source>
        <strain evidence="1">PSN243</strain>
    </source>
</reference>
<accession>A0AAV9GY58</accession>
<gene>
    <name evidence="1" type="ORF">QBC34DRAFT_397981</name>
</gene>
<organism evidence="1 2">
    <name type="scientific">Podospora aff. communis PSN243</name>
    <dbReference type="NCBI Taxonomy" id="3040156"/>
    <lineage>
        <taxon>Eukaryota</taxon>
        <taxon>Fungi</taxon>
        <taxon>Dikarya</taxon>
        <taxon>Ascomycota</taxon>
        <taxon>Pezizomycotina</taxon>
        <taxon>Sordariomycetes</taxon>
        <taxon>Sordariomycetidae</taxon>
        <taxon>Sordariales</taxon>
        <taxon>Podosporaceae</taxon>
        <taxon>Podospora</taxon>
    </lineage>
</organism>
<dbReference type="AlphaFoldDB" id="A0AAV9GY58"/>
<reference evidence="1" key="1">
    <citation type="journal article" date="2023" name="Mol. Phylogenet. Evol.">
        <title>Genome-scale phylogeny and comparative genomics of the fungal order Sordariales.</title>
        <authorList>
            <person name="Hensen N."/>
            <person name="Bonometti L."/>
            <person name="Westerberg I."/>
            <person name="Brannstrom I.O."/>
            <person name="Guillou S."/>
            <person name="Cros-Aarteil S."/>
            <person name="Calhoun S."/>
            <person name="Haridas S."/>
            <person name="Kuo A."/>
            <person name="Mondo S."/>
            <person name="Pangilinan J."/>
            <person name="Riley R."/>
            <person name="LaButti K."/>
            <person name="Andreopoulos B."/>
            <person name="Lipzen A."/>
            <person name="Chen C."/>
            <person name="Yan M."/>
            <person name="Daum C."/>
            <person name="Ng V."/>
            <person name="Clum A."/>
            <person name="Steindorff A."/>
            <person name="Ohm R.A."/>
            <person name="Martin F."/>
            <person name="Silar P."/>
            <person name="Natvig D.O."/>
            <person name="Lalanne C."/>
            <person name="Gautier V."/>
            <person name="Ament-Velasquez S.L."/>
            <person name="Kruys A."/>
            <person name="Hutchinson M.I."/>
            <person name="Powell A.J."/>
            <person name="Barry K."/>
            <person name="Miller A.N."/>
            <person name="Grigoriev I.V."/>
            <person name="Debuchy R."/>
            <person name="Gladieux P."/>
            <person name="Hiltunen Thoren M."/>
            <person name="Johannesson H."/>
        </authorList>
    </citation>
    <scope>NUCLEOTIDE SEQUENCE</scope>
    <source>
        <strain evidence="1">PSN243</strain>
    </source>
</reference>
<comment type="caution">
    <text evidence="1">The sequence shown here is derived from an EMBL/GenBank/DDBJ whole genome shotgun (WGS) entry which is preliminary data.</text>
</comment>
<dbReference type="Proteomes" id="UP001321760">
    <property type="component" value="Unassembled WGS sequence"/>
</dbReference>
<evidence type="ECO:0000313" key="1">
    <source>
        <dbReference type="EMBL" id="KAK4452645.1"/>
    </source>
</evidence>
<protein>
    <submittedName>
        <fullName evidence="1">Uncharacterized protein</fullName>
    </submittedName>
</protein>
<name>A0AAV9GY58_9PEZI</name>
<sequence length="71" mass="8180">MIISSLLAFIRRARGLRLSAEEPQAIPTVAPLDRNTLYKAAVWFALIECCFNAYLLQSSLKTSIYDVWFRR</sequence>
<proteinExistence type="predicted"/>
<keyword evidence="2" id="KW-1185">Reference proteome</keyword>
<evidence type="ECO:0000313" key="2">
    <source>
        <dbReference type="Proteomes" id="UP001321760"/>
    </source>
</evidence>